<comment type="caution">
    <text evidence="1">Lacks conserved residue(s) required for the propagation of feature annotation.</text>
</comment>
<organism evidence="3 4">
    <name type="scientific">Brachybacterium equifaecis</name>
    <dbReference type="NCBI Taxonomy" id="2910770"/>
    <lineage>
        <taxon>Bacteria</taxon>
        <taxon>Bacillati</taxon>
        <taxon>Actinomycetota</taxon>
        <taxon>Actinomycetes</taxon>
        <taxon>Micrococcales</taxon>
        <taxon>Dermabacteraceae</taxon>
        <taxon>Brachybacterium</taxon>
    </lineage>
</organism>
<feature type="region of interest" description="Disordered" evidence="2">
    <location>
        <begin position="259"/>
        <end position="295"/>
    </location>
</feature>
<comment type="caution">
    <text evidence="3">The sequence shown here is derived from an EMBL/GenBank/DDBJ whole genome shotgun (WGS) entry which is preliminary data.</text>
</comment>
<comment type="similarity">
    <text evidence="1">Belongs to the SURF1 family.</text>
</comment>
<dbReference type="InterPro" id="IPR002994">
    <property type="entry name" value="Surf1/Shy1"/>
</dbReference>
<proteinExistence type="inferred from homology"/>
<accession>A0ABT0R0X8</accession>
<protein>
    <recommendedName>
        <fullName evidence="1">SURF1-like protein</fullName>
    </recommendedName>
</protein>
<keyword evidence="1" id="KW-1003">Cell membrane</keyword>
<evidence type="ECO:0000313" key="4">
    <source>
        <dbReference type="Proteomes" id="UP001203761"/>
    </source>
</evidence>
<sequence>MLRVALRPRFLGLLALMIAATIVCGLLATWQWDRAHRAMTARTEVSETVNDLTAVLEPGSPVTNELVGTTARVEGVFAPEEQIVIPGRQIDGQSAAIIVTALHVTQADGSIARLPVARGWLPESVAIRADGTLDPSAIPAPPEGTVQVSGRLEASESATSGVSGGIAQQIATPLLVNTWGGPMYYGYIAVQDAPAPLQGMPAAQSAFSAGLDWQNLGYALQWIVFGGFFLYLWWRSVRTVVLDERAAAREALAERAAAAVVGPSADAEPTAGSAPPVNPVPHEREETGADSAPAR</sequence>
<keyword evidence="1" id="KW-0812">Transmembrane</keyword>
<dbReference type="EMBL" id="JAKNCJ010000002">
    <property type="protein sequence ID" value="MCL6422929.1"/>
    <property type="molecule type" value="Genomic_DNA"/>
</dbReference>
<evidence type="ECO:0000256" key="2">
    <source>
        <dbReference type="SAM" id="MobiDB-lite"/>
    </source>
</evidence>
<gene>
    <name evidence="3" type="ORF">Bequi_05925</name>
</gene>
<dbReference type="PROSITE" id="PS50895">
    <property type="entry name" value="SURF1"/>
    <property type="match status" value="1"/>
</dbReference>
<dbReference type="Pfam" id="PF02104">
    <property type="entry name" value="SURF1"/>
    <property type="match status" value="1"/>
</dbReference>
<keyword evidence="1" id="KW-1133">Transmembrane helix</keyword>
<comment type="subcellular location">
    <subcellularLocation>
        <location evidence="1">Cell membrane</location>
        <topology evidence="1">Multi-pass membrane protein</topology>
    </subcellularLocation>
</comment>
<reference evidence="3" key="1">
    <citation type="submission" date="2022-02" db="EMBL/GenBank/DDBJ databases">
        <authorList>
            <person name="Lee M."/>
            <person name="Kim S.-J."/>
            <person name="Jung M.-Y."/>
        </authorList>
    </citation>
    <scope>NUCLEOTIDE SEQUENCE</scope>
    <source>
        <strain evidence="3">JHP9</strain>
    </source>
</reference>
<keyword evidence="1" id="KW-0472">Membrane</keyword>
<evidence type="ECO:0000256" key="1">
    <source>
        <dbReference type="RuleBase" id="RU363076"/>
    </source>
</evidence>
<name>A0ABT0R0X8_9MICO</name>
<dbReference type="CDD" id="cd06662">
    <property type="entry name" value="SURF1"/>
    <property type="match status" value="1"/>
</dbReference>
<dbReference type="Proteomes" id="UP001203761">
    <property type="component" value="Unassembled WGS sequence"/>
</dbReference>
<feature type="transmembrane region" description="Helical" evidence="1">
    <location>
        <begin position="12"/>
        <end position="32"/>
    </location>
</feature>
<keyword evidence="4" id="KW-1185">Reference proteome</keyword>
<evidence type="ECO:0000313" key="3">
    <source>
        <dbReference type="EMBL" id="MCL6422929.1"/>
    </source>
</evidence>
<dbReference type="RefSeq" id="WP_249737038.1">
    <property type="nucleotide sequence ID" value="NZ_JAKNCJ010000002.1"/>
</dbReference>